<gene>
    <name evidence="1" type="ORF">K488DRAFT_60600</name>
</gene>
<protein>
    <submittedName>
        <fullName evidence="1">Uncharacterized protein</fullName>
    </submittedName>
</protein>
<reference evidence="1" key="1">
    <citation type="submission" date="2021-02" db="EMBL/GenBank/DDBJ databases">
        <authorList>
            <consortium name="DOE Joint Genome Institute"/>
            <person name="Ahrendt S."/>
            <person name="Looney B.P."/>
            <person name="Miyauchi S."/>
            <person name="Morin E."/>
            <person name="Drula E."/>
            <person name="Courty P.E."/>
            <person name="Chicoki N."/>
            <person name="Fauchery L."/>
            <person name="Kohler A."/>
            <person name="Kuo A."/>
            <person name="Labutti K."/>
            <person name="Pangilinan J."/>
            <person name="Lipzen A."/>
            <person name="Riley R."/>
            <person name="Andreopoulos W."/>
            <person name="He G."/>
            <person name="Johnson J."/>
            <person name="Barry K.W."/>
            <person name="Grigoriev I.V."/>
            <person name="Nagy L."/>
            <person name="Hibbett D."/>
            <person name="Henrissat B."/>
            <person name="Matheny P.B."/>
            <person name="Labbe J."/>
            <person name="Martin F."/>
        </authorList>
    </citation>
    <scope>NUCLEOTIDE SEQUENCE</scope>
    <source>
        <strain evidence="1">EC-137</strain>
    </source>
</reference>
<keyword evidence="2" id="KW-1185">Reference proteome</keyword>
<sequence>MAHAVELHIHPDPVTTILPHFLPSYLPGSLTLSYIVSHAYATRSLVLAPFSPSSAPPENAPWSTAALDPAEPDATRTWFWTSAADDDAHGGEHLAAALRRAATLRPELQSVKIGALHAPLARSIPRAATLYLTTWAQLAFSRPHLPPPSAALERAYAFRPLDEDGLDDVLAGSVIPRTRASLQAMPSNTAAHDRVSGRAVAWAFTLRQGSVGLVFVREEYRGKGLGREVMAREARRACEEEGKEWVLAEVHEKNVESLAVCRACGAARIGEVVWIEVTLDAYREKNVE</sequence>
<evidence type="ECO:0000313" key="1">
    <source>
        <dbReference type="EMBL" id="KAI0027728.1"/>
    </source>
</evidence>
<dbReference type="Proteomes" id="UP000814128">
    <property type="component" value="Unassembled WGS sequence"/>
</dbReference>
<proteinExistence type="predicted"/>
<dbReference type="EMBL" id="MU273848">
    <property type="protein sequence ID" value="KAI0027728.1"/>
    <property type="molecule type" value="Genomic_DNA"/>
</dbReference>
<accession>A0ACB8Q7P0</accession>
<organism evidence="1 2">
    <name type="scientific">Vararia minispora EC-137</name>
    <dbReference type="NCBI Taxonomy" id="1314806"/>
    <lineage>
        <taxon>Eukaryota</taxon>
        <taxon>Fungi</taxon>
        <taxon>Dikarya</taxon>
        <taxon>Basidiomycota</taxon>
        <taxon>Agaricomycotina</taxon>
        <taxon>Agaricomycetes</taxon>
        <taxon>Russulales</taxon>
        <taxon>Lachnocladiaceae</taxon>
        <taxon>Vararia</taxon>
    </lineage>
</organism>
<name>A0ACB8Q7P0_9AGAM</name>
<evidence type="ECO:0000313" key="2">
    <source>
        <dbReference type="Proteomes" id="UP000814128"/>
    </source>
</evidence>
<reference evidence="1" key="2">
    <citation type="journal article" date="2022" name="New Phytol.">
        <title>Evolutionary transition to the ectomycorrhizal habit in the genomes of a hyperdiverse lineage of mushroom-forming fungi.</title>
        <authorList>
            <person name="Looney B."/>
            <person name="Miyauchi S."/>
            <person name="Morin E."/>
            <person name="Drula E."/>
            <person name="Courty P.E."/>
            <person name="Kohler A."/>
            <person name="Kuo A."/>
            <person name="LaButti K."/>
            <person name="Pangilinan J."/>
            <person name="Lipzen A."/>
            <person name="Riley R."/>
            <person name="Andreopoulos W."/>
            <person name="He G."/>
            <person name="Johnson J."/>
            <person name="Nolan M."/>
            <person name="Tritt A."/>
            <person name="Barry K.W."/>
            <person name="Grigoriev I.V."/>
            <person name="Nagy L.G."/>
            <person name="Hibbett D."/>
            <person name="Henrissat B."/>
            <person name="Matheny P.B."/>
            <person name="Labbe J."/>
            <person name="Martin F.M."/>
        </authorList>
    </citation>
    <scope>NUCLEOTIDE SEQUENCE</scope>
    <source>
        <strain evidence="1">EC-137</strain>
    </source>
</reference>
<comment type="caution">
    <text evidence="1">The sequence shown here is derived from an EMBL/GenBank/DDBJ whole genome shotgun (WGS) entry which is preliminary data.</text>
</comment>